<feature type="region of interest" description="Disordered" evidence="1">
    <location>
        <begin position="239"/>
        <end position="260"/>
    </location>
</feature>
<name>A0A4Z0JKP8_9LACO</name>
<dbReference type="EMBL" id="RKLY01000017">
    <property type="protein sequence ID" value="TGD22900.1"/>
    <property type="molecule type" value="Genomic_DNA"/>
</dbReference>
<accession>A0A4Z0JKP8</accession>
<gene>
    <name evidence="2" type="ORF">EGT49_07525</name>
</gene>
<evidence type="ECO:0000313" key="3">
    <source>
        <dbReference type="Proteomes" id="UP000298021"/>
    </source>
</evidence>
<organism evidence="2 3">
    <name type="scientific">Companilactobacillus suantsaicola</name>
    <dbReference type="NCBI Taxonomy" id="2487723"/>
    <lineage>
        <taxon>Bacteria</taxon>
        <taxon>Bacillati</taxon>
        <taxon>Bacillota</taxon>
        <taxon>Bacilli</taxon>
        <taxon>Lactobacillales</taxon>
        <taxon>Lactobacillaceae</taxon>
        <taxon>Companilactobacillus</taxon>
    </lineage>
</organism>
<feature type="compositionally biased region" description="Low complexity" evidence="1">
    <location>
        <begin position="240"/>
        <end position="258"/>
    </location>
</feature>
<comment type="caution">
    <text evidence="2">The sequence shown here is derived from an EMBL/GenBank/DDBJ whole genome shotgun (WGS) entry which is preliminary data.</text>
</comment>
<reference evidence="2 3" key="1">
    <citation type="submission" date="2018-10" db="EMBL/GenBank/DDBJ databases">
        <title>Lactobacillus sp. R7 and Lactobacillus sp. R19 isolated from fermented mustard green product of Taiwan.</title>
        <authorList>
            <person name="Lin S.-T."/>
        </authorList>
    </citation>
    <scope>NUCLEOTIDE SEQUENCE [LARGE SCALE GENOMIC DNA]</scope>
    <source>
        <strain evidence="2 3">BCRC 81127</strain>
    </source>
</reference>
<evidence type="ECO:0000313" key="2">
    <source>
        <dbReference type="EMBL" id="TGD22900.1"/>
    </source>
</evidence>
<proteinExistence type="predicted"/>
<protein>
    <submittedName>
        <fullName evidence="2">Uncharacterized protein</fullName>
    </submittedName>
</protein>
<keyword evidence="3" id="KW-1185">Reference proteome</keyword>
<dbReference type="OrthoDB" id="2183421at2"/>
<sequence length="364" mass="42193">MEIFRTSLNYDHLNSSERKSIINKLSKSQLQTIEQYKQYKFNSMLLNDFNETGTEWQFREEQVNPNFDKANPKKSSLHCSCGRGVKYLYICQSKEDNRTQGFGIEHLKQEAGIGEDILRDIKKGKHKIDRGLDEILIRFQWGETFPSKNYQLLKEQNTLESLFSKNKLVYLQEFCRESLPIYLKDELTINKAAKQLIEKQKQLEHEKWLSSPAGIKFTQEQELLAEQEKLQAERENLWKNNSVNQSPSSQSPNNNPSPKETVIKNARITFKQVFSRHQNIAELYGIESSSDLDVLIINGIFGNGFITHGKAVIPKGTVLTSITMLNKKFNLEINDLENRLTEIYAILEHEQLIITKRSLKLAAY</sequence>
<evidence type="ECO:0000256" key="1">
    <source>
        <dbReference type="SAM" id="MobiDB-lite"/>
    </source>
</evidence>
<dbReference type="RefSeq" id="WP_135373040.1">
    <property type="nucleotide sequence ID" value="NZ_RKLY01000017.1"/>
</dbReference>
<dbReference type="AlphaFoldDB" id="A0A4Z0JKP8"/>
<dbReference type="Proteomes" id="UP000298021">
    <property type="component" value="Unassembled WGS sequence"/>
</dbReference>